<reference evidence="2" key="1">
    <citation type="journal article" date="2019" name="Int. J. Syst. Evol. Microbiol.">
        <title>The Global Catalogue of Microorganisms (GCM) 10K type strain sequencing project: providing services to taxonomists for standard genome sequencing and annotation.</title>
        <authorList>
            <consortium name="The Broad Institute Genomics Platform"/>
            <consortium name="The Broad Institute Genome Sequencing Center for Infectious Disease"/>
            <person name="Wu L."/>
            <person name="Ma J."/>
        </authorList>
    </citation>
    <scope>NUCLEOTIDE SEQUENCE [LARGE SCALE GENOMIC DNA]</scope>
    <source>
        <strain evidence="2">NBRC 111756</strain>
    </source>
</reference>
<dbReference type="EMBL" id="JBHSWE010000001">
    <property type="protein sequence ID" value="MFC6671255.1"/>
    <property type="molecule type" value="Genomic_DNA"/>
</dbReference>
<dbReference type="Proteomes" id="UP001596422">
    <property type="component" value="Unassembled WGS sequence"/>
</dbReference>
<evidence type="ECO:0000313" key="2">
    <source>
        <dbReference type="Proteomes" id="UP001596422"/>
    </source>
</evidence>
<evidence type="ECO:0000313" key="1">
    <source>
        <dbReference type="EMBL" id="MFC6671255.1"/>
    </source>
</evidence>
<gene>
    <name evidence="1" type="ORF">ACFQDL_15095</name>
</gene>
<name>A0ABW2A187_9GAMM</name>
<proteinExistence type="predicted"/>
<dbReference type="RefSeq" id="WP_379909767.1">
    <property type="nucleotide sequence ID" value="NZ_JBHSWE010000001.1"/>
</dbReference>
<comment type="caution">
    <text evidence="1">The sequence shown here is derived from an EMBL/GenBank/DDBJ whole genome shotgun (WGS) entry which is preliminary data.</text>
</comment>
<sequence>MADAPKLALTFHDHCGDCGRREAVLPEALPRLGDDFDWLQRDYDGFRLAMLEELAARFPERRRWTPADMEVVLVEAFSVLLDQYSDSLDRSQAEAFLETARRPDSVRKLLSMIGYDAVAEAPSRAAVPEPVPGFDETQEARLRRLSAFLPAFRALRPQLDEALQALPPADQQRVLAFLSEPGAADENIMDSVQDLLDSAPAFVRRCRRHTLERFWTLYPDAMDQARRDGPRRIGRQRRMVTLPDFGNLAEHPLVLRAEAGSRWSGAWQTIEVAVTLLKDIPLDLETLSSELGTAFPRFRYEVEAFHRANRLPPLLWAPDISARTLLRPLVDRWRMAGQEVLLRDAERIGIDISLAVRAAANYYQSEIRRAVADEIRDFFAPGRLRFGEDIHASDIVERVMALDGVEAVCLNRFKRVGKRWPDQSGAGLIRLDGIEIAICDSRPGAPERGTLRIKVQGGEKG</sequence>
<organism evidence="1 2">
    <name type="scientific">Marinobacterium aestuariivivens</name>
    <dbReference type="NCBI Taxonomy" id="1698799"/>
    <lineage>
        <taxon>Bacteria</taxon>
        <taxon>Pseudomonadati</taxon>
        <taxon>Pseudomonadota</taxon>
        <taxon>Gammaproteobacteria</taxon>
        <taxon>Oceanospirillales</taxon>
        <taxon>Oceanospirillaceae</taxon>
        <taxon>Marinobacterium</taxon>
    </lineage>
</organism>
<accession>A0ABW2A187</accession>
<protein>
    <submittedName>
        <fullName evidence="1">Uncharacterized protein</fullName>
    </submittedName>
</protein>
<keyword evidence="2" id="KW-1185">Reference proteome</keyword>